<dbReference type="AlphaFoldDB" id="A0A4D4J556"/>
<keyword evidence="4" id="KW-1185">Reference proteome</keyword>
<dbReference type="OrthoDB" id="23692at2"/>
<dbReference type="EMBL" id="BJFL01000005">
    <property type="protein sequence ID" value="GDY29868.1"/>
    <property type="molecule type" value="Genomic_DNA"/>
</dbReference>
<name>A0A4D4J556_9PSEU</name>
<feature type="region of interest" description="Disordered" evidence="1">
    <location>
        <begin position="569"/>
        <end position="606"/>
    </location>
</feature>
<dbReference type="Pfam" id="PF00990">
    <property type="entry name" value="GGDEF"/>
    <property type="match status" value="1"/>
</dbReference>
<protein>
    <submittedName>
        <fullName evidence="3">Diguanylate cyclase</fullName>
    </submittedName>
</protein>
<dbReference type="RefSeq" id="WP_137813025.1">
    <property type="nucleotide sequence ID" value="NZ_BJFL01000005.1"/>
</dbReference>
<proteinExistence type="predicted"/>
<dbReference type="Gene3D" id="3.30.70.270">
    <property type="match status" value="1"/>
</dbReference>
<dbReference type="PANTHER" id="PTHR45138:SF9">
    <property type="entry name" value="DIGUANYLATE CYCLASE DGCM-RELATED"/>
    <property type="match status" value="1"/>
</dbReference>
<comment type="caution">
    <text evidence="3">The sequence shown here is derived from an EMBL/GenBank/DDBJ whole genome shotgun (WGS) entry which is preliminary data.</text>
</comment>
<gene>
    <name evidence="3" type="ORF">GTS_15010</name>
</gene>
<evidence type="ECO:0000259" key="2">
    <source>
        <dbReference type="PROSITE" id="PS50887"/>
    </source>
</evidence>
<feature type="compositionally biased region" description="Basic and acidic residues" evidence="1">
    <location>
        <begin position="569"/>
        <end position="587"/>
    </location>
</feature>
<dbReference type="SUPFAM" id="SSF55073">
    <property type="entry name" value="Nucleotide cyclase"/>
    <property type="match status" value="1"/>
</dbReference>
<evidence type="ECO:0000256" key="1">
    <source>
        <dbReference type="SAM" id="MobiDB-lite"/>
    </source>
</evidence>
<sequence>MGVYVLRDEALDQPGGSEPASSRITEAWLVGRARELIAVAQRSPLEHQVDCAKEIDELLDVAQRRGPGEPRVVAQLLRASALIRLSTPGLVELSDPRLDEMLAYTRRHGLHVLEAGAHALRARRALLAGADDAALTEAAKALAMIDEKLSPDLTFNQRTWERLLASVLVDIGLVLTQLGVYELADQVIARAHQAVRENGGPHEICVHLINRVRLLLGWGLRLERVGKLADARERFATASAIATSVEGPFRESLFPRQGDLPASHQVPVVGAAHALACPGGGHIDRLTKLLDHSMYARDLIVVSIALARCLEQADRPEDAIDVLARARNQVEHETSEQTLRLCLVREFARLSGEGGGERTTNALEHYATELETELWTLRESRVATLNARREHERLARMHGAITQQALQDPLTGLPNRRALDDHLDAMIAAPDSHPVSVALVDLDGFKGVNDRYSHAEGDDVLRVVVGTLRHTVRGDDVVARYGGDEFVVLLPGAPLPAAEAALGRAVEAVAKLPPDLSRGVTLSIGVVSLRPHETAAEALSRADAAMYLAKNRGGNQVASVTGDLDQITEKLDEQDEPRPDGARDGRLTRPYAEPENGHAWVLRDAP</sequence>
<dbReference type="Proteomes" id="UP000298860">
    <property type="component" value="Unassembled WGS sequence"/>
</dbReference>
<dbReference type="InterPro" id="IPR000160">
    <property type="entry name" value="GGDEF_dom"/>
</dbReference>
<reference evidence="4" key="1">
    <citation type="submission" date="2019-04" db="EMBL/GenBank/DDBJ databases">
        <title>Draft genome sequence of Pseudonocardiaceae bacterium SL3-2-4.</title>
        <authorList>
            <person name="Ningsih F."/>
            <person name="Yokota A."/>
            <person name="Sakai Y."/>
            <person name="Nanatani K."/>
            <person name="Yabe S."/>
            <person name="Oetari A."/>
            <person name="Sjamsuridzal W."/>
        </authorList>
    </citation>
    <scope>NUCLEOTIDE SEQUENCE [LARGE SCALE GENOMIC DNA]</scope>
    <source>
        <strain evidence="4">SL3-2-4</strain>
    </source>
</reference>
<feature type="domain" description="GGDEF" evidence="2">
    <location>
        <begin position="433"/>
        <end position="562"/>
    </location>
</feature>
<evidence type="ECO:0000313" key="4">
    <source>
        <dbReference type="Proteomes" id="UP000298860"/>
    </source>
</evidence>
<organism evidence="3 4">
    <name type="scientific">Gandjariella thermophila</name>
    <dbReference type="NCBI Taxonomy" id="1931992"/>
    <lineage>
        <taxon>Bacteria</taxon>
        <taxon>Bacillati</taxon>
        <taxon>Actinomycetota</taxon>
        <taxon>Actinomycetes</taxon>
        <taxon>Pseudonocardiales</taxon>
        <taxon>Pseudonocardiaceae</taxon>
        <taxon>Gandjariella</taxon>
    </lineage>
</organism>
<dbReference type="SMART" id="SM00267">
    <property type="entry name" value="GGDEF"/>
    <property type="match status" value="1"/>
</dbReference>
<dbReference type="InterPro" id="IPR029787">
    <property type="entry name" value="Nucleotide_cyclase"/>
</dbReference>
<dbReference type="NCBIfam" id="TIGR00254">
    <property type="entry name" value="GGDEF"/>
    <property type="match status" value="1"/>
</dbReference>
<dbReference type="FunFam" id="3.30.70.270:FF:000001">
    <property type="entry name" value="Diguanylate cyclase domain protein"/>
    <property type="match status" value="1"/>
</dbReference>
<dbReference type="CDD" id="cd01949">
    <property type="entry name" value="GGDEF"/>
    <property type="match status" value="1"/>
</dbReference>
<dbReference type="PANTHER" id="PTHR45138">
    <property type="entry name" value="REGULATORY COMPONENTS OF SENSORY TRANSDUCTION SYSTEM"/>
    <property type="match status" value="1"/>
</dbReference>
<dbReference type="InterPro" id="IPR011990">
    <property type="entry name" value="TPR-like_helical_dom_sf"/>
</dbReference>
<dbReference type="Gene3D" id="1.25.40.10">
    <property type="entry name" value="Tetratricopeptide repeat domain"/>
    <property type="match status" value="1"/>
</dbReference>
<dbReference type="InterPro" id="IPR043128">
    <property type="entry name" value="Rev_trsase/Diguanyl_cyclase"/>
</dbReference>
<dbReference type="InterPro" id="IPR050469">
    <property type="entry name" value="Diguanylate_Cyclase"/>
</dbReference>
<dbReference type="GO" id="GO:0052621">
    <property type="term" value="F:diguanylate cyclase activity"/>
    <property type="evidence" value="ECO:0007669"/>
    <property type="project" value="TreeGrafter"/>
</dbReference>
<accession>A0A4D4J556</accession>
<dbReference type="PROSITE" id="PS50887">
    <property type="entry name" value="GGDEF"/>
    <property type="match status" value="1"/>
</dbReference>
<evidence type="ECO:0000313" key="3">
    <source>
        <dbReference type="EMBL" id="GDY29868.1"/>
    </source>
</evidence>